<feature type="chain" id="PRO_5019770667" evidence="3">
    <location>
        <begin position="21"/>
        <end position="481"/>
    </location>
</feature>
<evidence type="ECO:0000313" key="6">
    <source>
        <dbReference type="EMBL" id="QAU32338.1"/>
    </source>
</evidence>
<reference evidence="6" key="1">
    <citation type="submission" date="2018-04" db="EMBL/GenBank/DDBJ databases">
        <authorList>
            <person name="Bae J.-S."/>
            <person name="Park C.-I."/>
        </authorList>
    </citation>
    <scope>NUCLEOTIDE SEQUENCE</scope>
</reference>
<evidence type="ECO:0000256" key="3">
    <source>
        <dbReference type="SAM" id="SignalP"/>
    </source>
</evidence>
<keyword evidence="2" id="KW-1015">Disulfide bond</keyword>
<dbReference type="InterPro" id="IPR001124">
    <property type="entry name" value="Lipid-bd_serum_glycop_C"/>
</dbReference>
<dbReference type="PANTHER" id="PTHR10504:SF131">
    <property type="entry name" value="BPI2 DOMAIN-CONTAINING PROTEIN"/>
    <property type="match status" value="1"/>
</dbReference>
<dbReference type="GO" id="GO:0005615">
    <property type="term" value="C:extracellular space"/>
    <property type="evidence" value="ECO:0007669"/>
    <property type="project" value="TreeGrafter"/>
</dbReference>
<dbReference type="InterPro" id="IPR017942">
    <property type="entry name" value="Lipid-bd_serum_glycop_N"/>
</dbReference>
<dbReference type="Pfam" id="PF02886">
    <property type="entry name" value="LBP_BPI_CETP_C"/>
    <property type="match status" value="1"/>
</dbReference>
<dbReference type="InterPro" id="IPR017943">
    <property type="entry name" value="Bactericidal_perm-incr_a/b_dom"/>
</dbReference>
<dbReference type="Gene3D" id="3.15.20.10">
    <property type="entry name" value="Bactericidal permeability-increasing protein, domain 2"/>
    <property type="match status" value="1"/>
</dbReference>
<dbReference type="SMART" id="SM00328">
    <property type="entry name" value="BPI1"/>
    <property type="match status" value="1"/>
</dbReference>
<organism evidence="6">
    <name type="scientific">Perinereis linea</name>
    <dbReference type="NCBI Taxonomy" id="2507842"/>
    <lineage>
        <taxon>Eukaryota</taxon>
        <taxon>Metazoa</taxon>
        <taxon>Spiralia</taxon>
        <taxon>Lophotrochozoa</taxon>
        <taxon>Annelida</taxon>
        <taxon>Polychaeta</taxon>
        <taxon>Errantia</taxon>
        <taxon>Phyllodocida</taxon>
        <taxon>Nereididae</taxon>
        <taxon>Perinereis</taxon>
    </lineage>
</organism>
<dbReference type="PANTHER" id="PTHR10504">
    <property type="entry name" value="BACTERICIDAL PERMEABILITY-INCREASING BPI PROTEIN-RELATED"/>
    <property type="match status" value="1"/>
</dbReference>
<evidence type="ECO:0000256" key="1">
    <source>
        <dbReference type="ARBA" id="ARBA00007292"/>
    </source>
</evidence>
<dbReference type="EMBL" id="MH181390">
    <property type="protein sequence ID" value="QAU32338.1"/>
    <property type="molecule type" value="mRNA"/>
</dbReference>
<feature type="domain" description="Lipid-binding serum glycoprotein N-terminal" evidence="4">
    <location>
        <begin position="31"/>
        <end position="256"/>
    </location>
</feature>
<feature type="domain" description="Lipid-binding serum glycoprotein C-terminal" evidence="5">
    <location>
        <begin position="272"/>
        <end position="475"/>
    </location>
</feature>
<dbReference type="Pfam" id="PF01273">
    <property type="entry name" value="LBP_BPI_CETP"/>
    <property type="match status" value="1"/>
</dbReference>
<feature type="signal peptide" evidence="3">
    <location>
        <begin position="1"/>
        <end position="20"/>
    </location>
</feature>
<proteinExistence type="evidence at transcript level"/>
<name>A0A481MSM9_9ANNE</name>
<protein>
    <submittedName>
        <fullName evidence="6">LBP/BPI</fullName>
    </submittedName>
</protein>
<dbReference type="SUPFAM" id="SSF55394">
    <property type="entry name" value="Bactericidal permeability-increasing protein, BPI"/>
    <property type="match status" value="2"/>
</dbReference>
<evidence type="ECO:0000259" key="5">
    <source>
        <dbReference type="SMART" id="SM00329"/>
    </source>
</evidence>
<dbReference type="Gene3D" id="3.15.10.10">
    <property type="entry name" value="Bactericidal permeability-increasing protein, domain 1"/>
    <property type="match status" value="1"/>
</dbReference>
<comment type="similarity">
    <text evidence="1">Belongs to the BPI/LBP/Plunc superfamily. BPI/LBP family.</text>
</comment>
<evidence type="ECO:0000256" key="2">
    <source>
        <dbReference type="ARBA" id="ARBA00023157"/>
    </source>
</evidence>
<evidence type="ECO:0000259" key="4">
    <source>
        <dbReference type="SMART" id="SM00328"/>
    </source>
</evidence>
<dbReference type="SMART" id="SM00329">
    <property type="entry name" value="BPI2"/>
    <property type="match status" value="1"/>
</dbReference>
<accession>A0A481MSM9</accession>
<dbReference type="InterPro" id="IPR032942">
    <property type="entry name" value="BPI/LBP/Plunc"/>
</dbReference>
<keyword evidence="3" id="KW-0732">Signal</keyword>
<sequence>MQHLWGIVTVLALVAGYVSGQFGRNYGVNVRLGQSGLSYAAQKAVNDLYDKYRNEPIPDFSGSSGRTSYNVWNIKIPSLSRPTFNLRINQGQGVSPIMNLGHITVTGNFRVSYKLGWFRIRKSGTFTATANQISLNVGMGVGREATGRPTVSVRSCTSSIGSFRVDVRASGIIGWIINLLEGRISRSLKDEIVPMLCEQVRKLVDRNVNPELREMKVSTTLQDGRLQIDYSLMRAPTFGANYIDTTVKGDVSWKGRKTNTPTGVRSWPTVPGSSSRMATIYLTDYIMNALGVLMNNDGSLSYNVTRNEVSSRFRSQLALTCPNSACAGTLFPELADQYPDGWLEAGLRTNSPPRIVIGNNVLTGRFSGILEVYVRRPNGQRIRAATATASLDIPLSLTISNNILKASVNNPRISVTPGQARTDGLREFLSLLSQGFSQLKLQEIGQKGFELPTFKKVVFVNPQIYIGQGVIAISTDVNYTG</sequence>
<dbReference type="GO" id="GO:0008289">
    <property type="term" value="F:lipid binding"/>
    <property type="evidence" value="ECO:0007669"/>
    <property type="project" value="InterPro"/>
</dbReference>
<dbReference type="AlphaFoldDB" id="A0A481MSM9"/>